<evidence type="ECO:0008006" key="4">
    <source>
        <dbReference type="Google" id="ProtNLM"/>
    </source>
</evidence>
<evidence type="ECO:0000313" key="3">
    <source>
        <dbReference type="Proteomes" id="UP000014680"/>
    </source>
</evidence>
<dbReference type="Pfam" id="PF03311">
    <property type="entry name" value="Cornichon"/>
    <property type="match status" value="1"/>
</dbReference>
<name>A0A0A1UFV0_ENTIV</name>
<dbReference type="Proteomes" id="UP000014680">
    <property type="component" value="Unassembled WGS sequence"/>
</dbReference>
<keyword evidence="3" id="KW-1185">Reference proteome</keyword>
<keyword evidence="1" id="KW-0812">Transmembrane</keyword>
<dbReference type="GeneID" id="14890901"/>
<feature type="transmembrane region" description="Helical" evidence="1">
    <location>
        <begin position="56"/>
        <end position="80"/>
    </location>
</feature>
<keyword evidence="1" id="KW-1133">Transmembrane helix</keyword>
<dbReference type="VEuPathDB" id="AmoebaDB:EIN_399990"/>
<dbReference type="OrthoDB" id="8775810at2759"/>
<organism evidence="2 3">
    <name type="scientific">Entamoeba invadens IP1</name>
    <dbReference type="NCBI Taxonomy" id="370355"/>
    <lineage>
        <taxon>Eukaryota</taxon>
        <taxon>Amoebozoa</taxon>
        <taxon>Evosea</taxon>
        <taxon>Archamoebae</taxon>
        <taxon>Mastigamoebida</taxon>
        <taxon>Entamoebidae</taxon>
        <taxon>Entamoeba</taxon>
    </lineage>
</organism>
<accession>A0A0A1UFV0</accession>
<dbReference type="SMART" id="SM01398">
    <property type="entry name" value="Cornichon"/>
    <property type="match status" value="1"/>
</dbReference>
<proteinExistence type="predicted"/>
<evidence type="ECO:0000313" key="2">
    <source>
        <dbReference type="EMBL" id="ELP91939.1"/>
    </source>
</evidence>
<feature type="transmembrane region" description="Helical" evidence="1">
    <location>
        <begin position="86"/>
        <end position="105"/>
    </location>
</feature>
<dbReference type="AlphaFoldDB" id="A0A0A1UFV0"/>
<protein>
    <recommendedName>
        <fullName evidence="4">ER-derived vesicles protein ERV14</fullName>
    </recommendedName>
</protein>
<feature type="transmembrane region" description="Helical" evidence="1">
    <location>
        <begin position="117"/>
        <end position="135"/>
    </location>
</feature>
<gene>
    <name evidence="2" type="ORF">EIN_399990</name>
</gene>
<feature type="transmembrane region" description="Helical" evidence="1">
    <location>
        <begin position="6"/>
        <end position="26"/>
    </location>
</feature>
<dbReference type="EMBL" id="KB206411">
    <property type="protein sequence ID" value="ELP91939.1"/>
    <property type="molecule type" value="Genomic_DNA"/>
</dbReference>
<sequence>MSSFAILLTWVLELILCGANLVVVLFRGLCIVDLQSDELDPVTFCRRVNKTMMPEIGIQIVILFVLFPSFLLTEMVIALPVVIYDLYAFFSGDFWFSPVSVFNGLRRKEIIGYIKIVYYLAFIFIIIGRILYYVIVTYTN</sequence>
<dbReference type="KEGG" id="eiv:EIN_399990"/>
<reference evidence="2 3" key="1">
    <citation type="submission" date="2012-10" db="EMBL/GenBank/DDBJ databases">
        <authorList>
            <person name="Zafar N."/>
            <person name="Inman J."/>
            <person name="Hall N."/>
            <person name="Lorenzi H."/>
            <person name="Caler E."/>
        </authorList>
    </citation>
    <scope>NUCLEOTIDE SEQUENCE [LARGE SCALE GENOMIC DNA]</scope>
    <source>
        <strain evidence="2 3">IP1</strain>
    </source>
</reference>
<evidence type="ECO:0000256" key="1">
    <source>
        <dbReference type="SAM" id="Phobius"/>
    </source>
</evidence>
<dbReference type="InterPro" id="IPR003377">
    <property type="entry name" value="Cornichon"/>
</dbReference>
<dbReference type="RefSeq" id="XP_004258710.1">
    <property type="nucleotide sequence ID" value="XM_004258662.1"/>
</dbReference>
<dbReference type="OMA" id="NNIRMYL"/>
<keyword evidence="1" id="KW-0472">Membrane</keyword>
<dbReference type="GO" id="GO:0016192">
    <property type="term" value="P:vesicle-mediated transport"/>
    <property type="evidence" value="ECO:0007669"/>
    <property type="project" value="InterPro"/>
</dbReference>